<sequence length="190" mass="21608">MVHDQRNRYQPPDVLSDHHLDAGLSLGQRLWSFRPPSTTTVLLTSVAKSWSLRPPSPVDNGLSDLRRPLTMVLSTSFADYGLFDHRRQTTVCSTIVTCRLQSLRSPLPTMVLPTSIAHRQRSFRPSSPADFRRPPTMVLTISFVDYGLAYQTNVSRLTLPCNVLYIMYSCYIKPRPFTQGRASFVINCKY</sequence>
<comment type="caution">
    <text evidence="1">The sequence shown here is derived from an EMBL/GenBank/DDBJ whole genome shotgun (WGS) entry which is preliminary data.</text>
</comment>
<reference evidence="1 2" key="1">
    <citation type="journal article" date="2024" name="Plant Biotechnol. J.">
        <title>Dendrobium thyrsiflorum genome and its molecular insights into genes involved in important horticultural traits.</title>
        <authorList>
            <person name="Chen B."/>
            <person name="Wang J.Y."/>
            <person name="Zheng P.J."/>
            <person name="Li K.L."/>
            <person name="Liang Y.M."/>
            <person name="Chen X.F."/>
            <person name="Zhang C."/>
            <person name="Zhao X."/>
            <person name="He X."/>
            <person name="Zhang G.Q."/>
            <person name="Liu Z.J."/>
            <person name="Xu Q."/>
        </authorList>
    </citation>
    <scope>NUCLEOTIDE SEQUENCE [LARGE SCALE GENOMIC DNA]</scope>
    <source>
        <strain evidence="1">GZMU011</strain>
    </source>
</reference>
<proteinExistence type="predicted"/>
<accession>A0ABD0W285</accession>
<protein>
    <submittedName>
        <fullName evidence="1">Uncharacterized protein</fullName>
    </submittedName>
</protein>
<gene>
    <name evidence="1" type="ORF">M5K25_001522</name>
</gene>
<dbReference type="Proteomes" id="UP001552299">
    <property type="component" value="Unassembled WGS sequence"/>
</dbReference>
<evidence type="ECO:0000313" key="2">
    <source>
        <dbReference type="Proteomes" id="UP001552299"/>
    </source>
</evidence>
<organism evidence="1 2">
    <name type="scientific">Dendrobium thyrsiflorum</name>
    <name type="common">Pinecone-like raceme dendrobium</name>
    <name type="synonym">Orchid</name>
    <dbReference type="NCBI Taxonomy" id="117978"/>
    <lineage>
        <taxon>Eukaryota</taxon>
        <taxon>Viridiplantae</taxon>
        <taxon>Streptophyta</taxon>
        <taxon>Embryophyta</taxon>
        <taxon>Tracheophyta</taxon>
        <taxon>Spermatophyta</taxon>
        <taxon>Magnoliopsida</taxon>
        <taxon>Liliopsida</taxon>
        <taxon>Asparagales</taxon>
        <taxon>Orchidaceae</taxon>
        <taxon>Epidendroideae</taxon>
        <taxon>Malaxideae</taxon>
        <taxon>Dendrobiinae</taxon>
        <taxon>Dendrobium</taxon>
    </lineage>
</organism>
<dbReference type="EMBL" id="JANQDX010000002">
    <property type="protein sequence ID" value="KAL0927358.1"/>
    <property type="molecule type" value="Genomic_DNA"/>
</dbReference>
<evidence type="ECO:0000313" key="1">
    <source>
        <dbReference type="EMBL" id="KAL0927358.1"/>
    </source>
</evidence>
<keyword evidence="2" id="KW-1185">Reference proteome</keyword>
<dbReference type="AlphaFoldDB" id="A0ABD0W285"/>
<name>A0ABD0W285_DENTH</name>